<reference evidence="2" key="3">
    <citation type="submission" date="2011-05" db="EMBL/GenBank/DDBJ databases">
        <title>Complete sequence of Methylomonas methanica MC09.</title>
        <authorList>
            <consortium name="US DOE Joint Genome Institute"/>
            <person name="Lucas S."/>
            <person name="Han J."/>
            <person name="Lapidus A."/>
            <person name="Cheng J.-F."/>
            <person name="Goodwin L."/>
            <person name="Pitluck S."/>
            <person name="Peters L."/>
            <person name="Mikhailova N."/>
            <person name="Teshima H."/>
            <person name="Han C."/>
            <person name="Tapia R."/>
            <person name="Land M."/>
            <person name="Hauser L."/>
            <person name="Kyrpides N."/>
            <person name="Ivanova N."/>
            <person name="Pagani I."/>
            <person name="Stein L."/>
            <person name="Woyke T."/>
        </authorList>
    </citation>
    <scope>NUCLEOTIDE SEQUENCE [LARGE SCALE GENOMIC DNA]</scope>
    <source>
        <strain evidence="2">MC09</strain>
    </source>
</reference>
<reference key="2">
    <citation type="submission" date="2011-05" db="EMBL/GenBank/DDBJ databases">
        <title>Complete genome sequence of the aerobic marine methanotroph Methylomonas methanica MC09.</title>
        <authorList>
            <person name="Boden R."/>
            <person name="Cunliffe M."/>
            <person name="Scanlan J."/>
            <person name="Moussard H."/>
            <person name="Kits K.D."/>
            <person name="Klotz M."/>
            <person name="Jetten M."/>
            <person name="Vuilleumier S."/>
            <person name="Han J."/>
            <person name="Peters L."/>
            <person name="Mikhailova N."/>
            <person name="Teshima H."/>
            <person name="Tapia R."/>
            <person name="Kyrpides N."/>
            <person name="Ivanova N."/>
            <person name="Pagani I."/>
            <person name="Cheng J.-F."/>
            <person name="Goodwin L."/>
            <person name="Han C."/>
            <person name="Hauser L."/>
            <person name="Land M."/>
            <person name="Lapidus A."/>
            <person name="Lucas S."/>
            <person name="Pitluck S."/>
            <person name="Woyke T."/>
            <person name="Stein L.Y."/>
            <person name="Murrell C."/>
        </authorList>
    </citation>
    <scope>NUCLEOTIDE SEQUENCE</scope>
    <source>
        <strain>MC09</strain>
    </source>
</reference>
<dbReference type="eggNOG" id="ENOG50314CT">
    <property type="taxonomic scope" value="Bacteria"/>
</dbReference>
<dbReference type="AlphaFoldDB" id="G0A461"/>
<dbReference type="HOGENOM" id="CLU_2538752_0_0_6"/>
<evidence type="ECO:0008006" key="3">
    <source>
        <dbReference type="Google" id="ProtNLM"/>
    </source>
</evidence>
<sequence length="84" mass="8922">MNINPLASATNLITSAQQKADTAAQTIARLPVQNQEVGSTESFQATDLFKPVLSLKEAELETSAATKIIQAHDKTLGSLLDIKA</sequence>
<evidence type="ECO:0000313" key="2">
    <source>
        <dbReference type="Proteomes" id="UP000008888"/>
    </source>
</evidence>
<proteinExistence type="predicted"/>
<name>G0A461_METMM</name>
<protein>
    <recommendedName>
        <fullName evidence="3">Flagellar biosynthesis protein FlgE</fullName>
    </recommendedName>
</protein>
<dbReference type="Proteomes" id="UP000008888">
    <property type="component" value="Chromosome"/>
</dbReference>
<evidence type="ECO:0000313" key="1">
    <source>
        <dbReference type="EMBL" id="AEF99108.1"/>
    </source>
</evidence>
<gene>
    <name evidence="1" type="ordered locus">Metme_0665</name>
</gene>
<organism evidence="1 2">
    <name type="scientific">Methylomonas methanica (strain DSM 25384 / MC09)</name>
    <dbReference type="NCBI Taxonomy" id="857087"/>
    <lineage>
        <taxon>Bacteria</taxon>
        <taxon>Pseudomonadati</taxon>
        <taxon>Pseudomonadota</taxon>
        <taxon>Gammaproteobacteria</taxon>
        <taxon>Methylococcales</taxon>
        <taxon>Methylococcaceae</taxon>
        <taxon>Methylomonas</taxon>
    </lineage>
</organism>
<keyword evidence="2" id="KW-1185">Reference proteome</keyword>
<reference evidence="1 2" key="1">
    <citation type="journal article" date="2011" name="J. Bacteriol.">
        <title>Complete Genome Sequence of the Aerobic Marine Methanotroph Methylomonas methanica MC09.</title>
        <authorList>
            <person name="Boden R."/>
            <person name="Cunliffe M."/>
            <person name="Scanlan J."/>
            <person name="Moussard H."/>
            <person name="Kits K.D."/>
            <person name="Klotz M.G."/>
            <person name="Jetten M.S."/>
            <person name="Vuilleumier S."/>
            <person name="Han J."/>
            <person name="Peters L."/>
            <person name="Mikhailova N."/>
            <person name="Teshima H."/>
            <person name="Tapia R."/>
            <person name="Kyrpides N."/>
            <person name="Ivanova N."/>
            <person name="Pagani I."/>
            <person name="Cheng J.F."/>
            <person name="Goodwin L."/>
            <person name="Han C."/>
            <person name="Hauser L."/>
            <person name="Land M.L."/>
            <person name="Lapidus A."/>
            <person name="Lucas S."/>
            <person name="Pitluck S."/>
            <person name="Woyke T."/>
            <person name="Stein L."/>
            <person name="Murrell J.C."/>
        </authorList>
    </citation>
    <scope>NUCLEOTIDE SEQUENCE [LARGE SCALE GENOMIC DNA]</scope>
    <source>
        <strain evidence="1 2">MC09</strain>
    </source>
</reference>
<dbReference type="KEGG" id="mmt:Metme_0665"/>
<dbReference type="OrthoDB" id="5572823at2"/>
<dbReference type="EMBL" id="CP002738">
    <property type="protein sequence ID" value="AEF99108.1"/>
    <property type="molecule type" value="Genomic_DNA"/>
</dbReference>
<accession>G0A461</accession>
<dbReference type="RefSeq" id="WP_013817379.1">
    <property type="nucleotide sequence ID" value="NC_015572.1"/>
</dbReference>